<evidence type="ECO:0000313" key="5">
    <source>
        <dbReference type="EMBL" id="OBZ95647.1"/>
    </source>
</evidence>
<evidence type="ECO:0000313" key="6">
    <source>
        <dbReference type="Proteomes" id="UP000093111"/>
    </source>
</evidence>
<sequence>MKSRKGQRIAVLSEALSQHRILHIKSAAEILGVSEMTVRRDVGANPDQFSFLGGHIVPSADLENDNPYELSKAADSHAAAKRQVCAQAIEFINDEDTVFFDCGTTLPYLVDLLPDDLSITAICYALNIADRLTRKPNVRIVMLGGLYHPASASFSGAPGLETLDSIVINVAFISAAGVDRGRGATCAHFHEAEIKKKAMSRAQRNILLVDSSKIGKLKPAFFSAMTAFDTVITENGETDFS</sequence>
<dbReference type="Pfam" id="PF00455">
    <property type="entry name" value="DeoRC"/>
    <property type="match status" value="1"/>
</dbReference>
<dbReference type="Proteomes" id="UP000093111">
    <property type="component" value="Unassembled WGS sequence"/>
</dbReference>
<dbReference type="GO" id="GO:0003677">
    <property type="term" value="F:DNA binding"/>
    <property type="evidence" value="ECO:0007669"/>
    <property type="project" value="UniProtKB-KW"/>
</dbReference>
<feature type="domain" description="HTH deoR-type" evidence="4">
    <location>
        <begin position="5"/>
        <end position="57"/>
    </location>
</feature>
<evidence type="ECO:0000256" key="1">
    <source>
        <dbReference type="ARBA" id="ARBA00023015"/>
    </source>
</evidence>
<evidence type="ECO:0000256" key="3">
    <source>
        <dbReference type="ARBA" id="ARBA00023163"/>
    </source>
</evidence>
<organism evidence="5 6">
    <name type="scientific">Pararhizobium polonicum</name>
    <dbReference type="NCBI Taxonomy" id="1612624"/>
    <lineage>
        <taxon>Bacteria</taxon>
        <taxon>Pseudomonadati</taxon>
        <taxon>Pseudomonadota</taxon>
        <taxon>Alphaproteobacteria</taxon>
        <taxon>Hyphomicrobiales</taxon>
        <taxon>Rhizobiaceae</taxon>
        <taxon>Rhizobium/Agrobacterium group</taxon>
        <taxon>Pararhizobium</taxon>
    </lineage>
</organism>
<dbReference type="Gene3D" id="3.40.50.1360">
    <property type="match status" value="1"/>
</dbReference>
<dbReference type="InterPro" id="IPR001034">
    <property type="entry name" value="DeoR_HTH"/>
</dbReference>
<keyword evidence="2" id="KW-0238">DNA-binding</keyword>
<dbReference type="AlphaFoldDB" id="A0A1C7P335"/>
<dbReference type="RefSeq" id="WP_068953896.1">
    <property type="nucleotide sequence ID" value="NZ_LGLV01000006.1"/>
</dbReference>
<dbReference type="STRING" id="1612624.ADU59_09745"/>
<dbReference type="PANTHER" id="PTHR30363:SF8">
    <property type="entry name" value="DEOXYRIBOSE OPERON REPRESSOR"/>
    <property type="match status" value="1"/>
</dbReference>
<evidence type="ECO:0000259" key="4">
    <source>
        <dbReference type="PROSITE" id="PS51000"/>
    </source>
</evidence>
<proteinExistence type="predicted"/>
<dbReference type="SMART" id="SM00420">
    <property type="entry name" value="HTH_DEOR"/>
    <property type="match status" value="1"/>
</dbReference>
<dbReference type="InterPro" id="IPR018356">
    <property type="entry name" value="Tscrpt_reg_HTH_DeoR_CS"/>
</dbReference>
<dbReference type="SUPFAM" id="SSF100950">
    <property type="entry name" value="NagB/RpiA/CoA transferase-like"/>
    <property type="match status" value="1"/>
</dbReference>
<accession>A0A1C7P335</accession>
<reference evidence="5 6" key="1">
    <citation type="journal article" date="2016" name="Syst. Appl. Microbiol.">
        <title>Pararhizobium polonicum sp. nov. isolated from tumors on stone fruit rootstocks.</title>
        <authorList>
            <person name="Pulawska J."/>
            <person name="Kuzmanovic N."/>
            <person name="Willems A."/>
            <person name="Pothier J.F."/>
        </authorList>
    </citation>
    <scope>NUCLEOTIDE SEQUENCE [LARGE SCALE GENOMIC DNA]</scope>
    <source>
        <strain evidence="5 6">F5.1</strain>
    </source>
</reference>
<protein>
    <submittedName>
        <fullName evidence="5">DeoR family transcriptional regulator</fullName>
    </submittedName>
</protein>
<dbReference type="InterPro" id="IPR014036">
    <property type="entry name" value="DeoR-like_C"/>
</dbReference>
<dbReference type="InterPro" id="IPR050313">
    <property type="entry name" value="Carb_Metab_HTH_regulators"/>
</dbReference>
<comment type="caution">
    <text evidence="5">The sequence shown here is derived from an EMBL/GenBank/DDBJ whole genome shotgun (WGS) entry which is preliminary data.</text>
</comment>
<dbReference type="EMBL" id="LGLV01000006">
    <property type="protein sequence ID" value="OBZ95647.1"/>
    <property type="molecule type" value="Genomic_DNA"/>
</dbReference>
<dbReference type="InterPro" id="IPR037171">
    <property type="entry name" value="NagB/RpiA_transferase-like"/>
</dbReference>
<dbReference type="PROSITE" id="PS00894">
    <property type="entry name" value="HTH_DEOR_1"/>
    <property type="match status" value="1"/>
</dbReference>
<keyword evidence="3" id="KW-0804">Transcription</keyword>
<keyword evidence="1" id="KW-0805">Transcription regulation</keyword>
<name>A0A1C7P335_9HYPH</name>
<dbReference type="SMART" id="SM01134">
    <property type="entry name" value="DeoRC"/>
    <property type="match status" value="1"/>
</dbReference>
<gene>
    <name evidence="5" type="ORF">ADU59_09745</name>
</gene>
<keyword evidence="6" id="KW-1185">Reference proteome</keyword>
<dbReference type="OrthoDB" id="31600at2"/>
<dbReference type="PROSITE" id="PS51000">
    <property type="entry name" value="HTH_DEOR_2"/>
    <property type="match status" value="1"/>
</dbReference>
<dbReference type="PANTHER" id="PTHR30363">
    <property type="entry name" value="HTH-TYPE TRANSCRIPTIONAL REGULATOR SRLR-RELATED"/>
    <property type="match status" value="1"/>
</dbReference>
<dbReference type="Pfam" id="PF08220">
    <property type="entry name" value="HTH_DeoR"/>
    <property type="match status" value="1"/>
</dbReference>
<dbReference type="PATRIC" id="fig|1612624.7.peg.3493"/>
<evidence type="ECO:0000256" key="2">
    <source>
        <dbReference type="ARBA" id="ARBA00023125"/>
    </source>
</evidence>
<dbReference type="GO" id="GO:0003700">
    <property type="term" value="F:DNA-binding transcription factor activity"/>
    <property type="evidence" value="ECO:0007669"/>
    <property type="project" value="InterPro"/>
</dbReference>